<keyword evidence="2" id="KW-1185">Reference proteome</keyword>
<protein>
    <submittedName>
        <fullName evidence="1">Uncharacterized protein</fullName>
    </submittedName>
</protein>
<name>A0ACC0AYM3_CATRO</name>
<gene>
    <name evidence="1" type="ORF">M9H77_24395</name>
</gene>
<dbReference type="Proteomes" id="UP001060085">
    <property type="component" value="Linkage Group LG05"/>
</dbReference>
<organism evidence="1 2">
    <name type="scientific">Catharanthus roseus</name>
    <name type="common">Madagascar periwinkle</name>
    <name type="synonym">Vinca rosea</name>
    <dbReference type="NCBI Taxonomy" id="4058"/>
    <lineage>
        <taxon>Eukaryota</taxon>
        <taxon>Viridiplantae</taxon>
        <taxon>Streptophyta</taxon>
        <taxon>Embryophyta</taxon>
        <taxon>Tracheophyta</taxon>
        <taxon>Spermatophyta</taxon>
        <taxon>Magnoliopsida</taxon>
        <taxon>eudicotyledons</taxon>
        <taxon>Gunneridae</taxon>
        <taxon>Pentapetalae</taxon>
        <taxon>asterids</taxon>
        <taxon>lamiids</taxon>
        <taxon>Gentianales</taxon>
        <taxon>Apocynaceae</taxon>
        <taxon>Rauvolfioideae</taxon>
        <taxon>Vinceae</taxon>
        <taxon>Catharanthinae</taxon>
        <taxon>Catharanthus</taxon>
    </lineage>
</organism>
<reference evidence="2" key="1">
    <citation type="journal article" date="2023" name="Nat. Plants">
        <title>Single-cell RNA sequencing provides a high-resolution roadmap for understanding the multicellular compartmentation of specialized metabolism.</title>
        <authorList>
            <person name="Sun S."/>
            <person name="Shen X."/>
            <person name="Li Y."/>
            <person name="Li Y."/>
            <person name="Wang S."/>
            <person name="Li R."/>
            <person name="Zhang H."/>
            <person name="Shen G."/>
            <person name="Guo B."/>
            <person name="Wei J."/>
            <person name="Xu J."/>
            <person name="St-Pierre B."/>
            <person name="Chen S."/>
            <person name="Sun C."/>
        </authorList>
    </citation>
    <scope>NUCLEOTIDE SEQUENCE [LARGE SCALE GENOMIC DNA]</scope>
</reference>
<comment type="caution">
    <text evidence="1">The sequence shown here is derived from an EMBL/GenBank/DDBJ whole genome shotgun (WGS) entry which is preliminary data.</text>
</comment>
<evidence type="ECO:0000313" key="1">
    <source>
        <dbReference type="EMBL" id="KAI5665072.1"/>
    </source>
</evidence>
<evidence type="ECO:0000313" key="2">
    <source>
        <dbReference type="Proteomes" id="UP001060085"/>
    </source>
</evidence>
<sequence length="217" mass="24431">MKIDVPEKYLMVNFFFEENGSSPGSNEQERVPEPESLDGQMESTIPELKETTSQKNVVSLTLQTRAATAAALAAAAAAHAKLLADQEERKIEQTVATIIETQLKKLQSKAKHLDELEQILEKEHVQIEGLEEHLITERISILEEIFRSGIPRSKDNIAVKLPMGDRNSKLFHSLAKRNAKRNFIVVLTKEDGCTTSSLEEIQEELTRFYGDLLETKN</sequence>
<proteinExistence type="predicted"/>
<accession>A0ACC0AYM3</accession>
<dbReference type="EMBL" id="CM044705">
    <property type="protein sequence ID" value="KAI5665072.1"/>
    <property type="molecule type" value="Genomic_DNA"/>
</dbReference>